<accession>A0A433RV05</accession>
<dbReference type="RefSeq" id="WP_126990358.1">
    <property type="nucleotide sequence ID" value="NZ_JTFC01000027.1"/>
</dbReference>
<dbReference type="Proteomes" id="UP000288623">
    <property type="component" value="Unassembled WGS sequence"/>
</dbReference>
<protein>
    <submittedName>
        <fullName evidence="1">Fe-S oxidoreductase</fullName>
    </submittedName>
</protein>
<evidence type="ECO:0000313" key="1">
    <source>
        <dbReference type="EMBL" id="RUS57127.1"/>
    </source>
</evidence>
<reference evidence="1 2" key="1">
    <citation type="submission" date="2014-11" db="EMBL/GenBank/DDBJ databases">
        <title>Genome sequence and analysis of novel Kurthia sp.</title>
        <authorList>
            <person name="Lawson J.N."/>
            <person name="Gonzalez J.E."/>
            <person name="Rinauldi L."/>
            <person name="Xuan Z."/>
            <person name="Firman A."/>
            <person name="Shaddox L."/>
            <person name="Trudeau A."/>
            <person name="Shah S."/>
            <person name="Reiman D."/>
        </authorList>
    </citation>
    <scope>NUCLEOTIDE SEQUENCE [LARGE SCALE GENOMIC DNA]</scope>
    <source>
        <strain evidence="1 2">3B1D</strain>
    </source>
</reference>
<dbReference type="OrthoDB" id="2962087at2"/>
<name>A0A433RV05_9BACL</name>
<comment type="caution">
    <text evidence="1">The sequence shown here is derived from an EMBL/GenBank/DDBJ whole genome shotgun (WGS) entry which is preliminary data.</text>
</comment>
<dbReference type="AlphaFoldDB" id="A0A433RV05"/>
<gene>
    <name evidence="1" type="ORF">QI30_07660</name>
</gene>
<organism evidence="1 2">
    <name type="scientific">Candidatus Kurthia intestinigallinarum</name>
    <dbReference type="NCBI Taxonomy" id="1562256"/>
    <lineage>
        <taxon>Bacteria</taxon>
        <taxon>Bacillati</taxon>
        <taxon>Bacillota</taxon>
        <taxon>Bacilli</taxon>
        <taxon>Bacillales</taxon>
        <taxon>Caryophanaceae</taxon>
        <taxon>Kurthia</taxon>
    </lineage>
</organism>
<dbReference type="EMBL" id="JTFC01000027">
    <property type="protein sequence ID" value="RUS57127.1"/>
    <property type="molecule type" value="Genomic_DNA"/>
</dbReference>
<sequence length="239" mass="27516">MPALTMDQVLMLDSYNVYTTPPVRSLFTLDRVHKQFFQEDEMGDLMQGITNATSKAAAISHFSKRYGQFIAMQFYMLTAFDEVWDGNEEDLRFDATNENGVYTICMFANPNDWRYVDDDDRAYTMATILYKQCYQVVQDLRNVTAISPRVIWDNFFVHITNIYAKLLDDPLLADRAMDDLELLESPEVWARFSQKSLYYDYTKGKAPASLVNQPIRKSCCLSKDIPGLGACGYCPLEQD</sequence>
<keyword evidence="2" id="KW-1185">Reference proteome</keyword>
<evidence type="ECO:0000313" key="2">
    <source>
        <dbReference type="Proteomes" id="UP000288623"/>
    </source>
</evidence>
<proteinExistence type="predicted"/>